<keyword evidence="1" id="KW-1133">Transmembrane helix</keyword>
<reference evidence="2" key="2">
    <citation type="journal article" date="2023" name="IMA Fungus">
        <title>Comparative genomic study of the Penicillium genus elucidates a diverse pangenome and 15 lateral gene transfer events.</title>
        <authorList>
            <person name="Petersen C."/>
            <person name="Sorensen T."/>
            <person name="Nielsen M.R."/>
            <person name="Sondergaard T.E."/>
            <person name="Sorensen J.L."/>
            <person name="Fitzpatrick D.A."/>
            <person name="Frisvad J.C."/>
            <person name="Nielsen K.L."/>
        </authorList>
    </citation>
    <scope>NUCLEOTIDE SEQUENCE</scope>
    <source>
        <strain evidence="2">IBT 30761</strain>
    </source>
</reference>
<keyword evidence="3" id="KW-1185">Reference proteome</keyword>
<feature type="transmembrane region" description="Helical" evidence="1">
    <location>
        <begin position="250"/>
        <end position="271"/>
    </location>
</feature>
<dbReference type="GeneID" id="81351883"/>
<evidence type="ECO:0000313" key="2">
    <source>
        <dbReference type="EMBL" id="KAJ5112355.1"/>
    </source>
</evidence>
<gene>
    <name evidence="2" type="ORF">N7532_000400</name>
</gene>
<sequence length="328" mass="36432">MEIRAKEEGISNFLKFHDHAIDHNRNGFAHLDSSSTGIIEAASILQKYPLSCKRCDTRPSPIRILDLVIHIQRPKTIIATSFGFGPLHLNGTIILRDTRRTSMEHVFAARTSRPTLGIAEPPSCHVDNQHQPDAIAEEVINKPWRTMPSGRMSPEYAQTTMLVFYLLALATSLHVSGLAQCITLIGLGFSYSEAKGADASCVVRNLINAVGFICYTSGALQIHLDSAQWIQFTAVDGLEFFLGCGGESGALHWAGVYFALLACLIAGRMLLFRSAEADKKSFVLWNIWLIMFDDDDEEIGRVEEHPSYTSVVSGIDGWRLSHSFMRFM</sequence>
<dbReference type="Proteomes" id="UP001149074">
    <property type="component" value="Unassembled WGS sequence"/>
</dbReference>
<dbReference type="AlphaFoldDB" id="A0A9W9G633"/>
<keyword evidence="1" id="KW-0812">Transmembrane</keyword>
<dbReference type="OrthoDB" id="434972at2759"/>
<keyword evidence="1" id="KW-0472">Membrane</keyword>
<name>A0A9W9G633_9EURO</name>
<evidence type="ECO:0000313" key="3">
    <source>
        <dbReference type="Proteomes" id="UP001149074"/>
    </source>
</evidence>
<feature type="transmembrane region" description="Helical" evidence="1">
    <location>
        <begin position="162"/>
        <end position="189"/>
    </location>
</feature>
<accession>A0A9W9G633</accession>
<evidence type="ECO:0000256" key="1">
    <source>
        <dbReference type="SAM" id="Phobius"/>
    </source>
</evidence>
<dbReference type="RefSeq" id="XP_056480128.1">
    <property type="nucleotide sequence ID" value="XM_056612904.1"/>
</dbReference>
<dbReference type="EMBL" id="JAPQKI010000001">
    <property type="protein sequence ID" value="KAJ5112355.1"/>
    <property type="molecule type" value="Genomic_DNA"/>
</dbReference>
<reference evidence="2" key="1">
    <citation type="submission" date="2022-11" db="EMBL/GenBank/DDBJ databases">
        <authorList>
            <person name="Petersen C."/>
        </authorList>
    </citation>
    <scope>NUCLEOTIDE SEQUENCE</scope>
    <source>
        <strain evidence="2">IBT 30761</strain>
    </source>
</reference>
<protein>
    <submittedName>
        <fullName evidence="2">Uncharacterized protein</fullName>
    </submittedName>
</protein>
<organism evidence="2 3">
    <name type="scientific">Penicillium argentinense</name>
    <dbReference type="NCBI Taxonomy" id="1131581"/>
    <lineage>
        <taxon>Eukaryota</taxon>
        <taxon>Fungi</taxon>
        <taxon>Dikarya</taxon>
        <taxon>Ascomycota</taxon>
        <taxon>Pezizomycotina</taxon>
        <taxon>Eurotiomycetes</taxon>
        <taxon>Eurotiomycetidae</taxon>
        <taxon>Eurotiales</taxon>
        <taxon>Aspergillaceae</taxon>
        <taxon>Penicillium</taxon>
    </lineage>
</organism>
<proteinExistence type="predicted"/>
<comment type="caution">
    <text evidence="2">The sequence shown here is derived from an EMBL/GenBank/DDBJ whole genome shotgun (WGS) entry which is preliminary data.</text>
</comment>